<dbReference type="Gramene" id="ERN02761">
    <property type="protein sequence ID" value="ERN02761"/>
    <property type="gene ID" value="AMTR_s00086p00038650"/>
</dbReference>
<dbReference type="CDD" id="cd09917">
    <property type="entry name" value="F-box_SF"/>
    <property type="match status" value="1"/>
</dbReference>
<dbReference type="GO" id="GO:0004842">
    <property type="term" value="F:ubiquitin-protein transferase activity"/>
    <property type="evidence" value="ECO:0000318"/>
    <property type="project" value="GO_Central"/>
</dbReference>
<dbReference type="GO" id="GO:0031146">
    <property type="term" value="P:SCF-dependent proteasomal ubiquitin-dependent protein catabolic process"/>
    <property type="evidence" value="ECO:0000318"/>
    <property type="project" value="GO_Central"/>
</dbReference>
<evidence type="ECO:0000313" key="3">
    <source>
        <dbReference type="Proteomes" id="UP000017836"/>
    </source>
</evidence>
<dbReference type="Pfam" id="PF00646">
    <property type="entry name" value="F-box"/>
    <property type="match status" value="1"/>
</dbReference>
<dbReference type="HOGENOM" id="CLU_951056_0_0_1"/>
<dbReference type="PROSITE" id="PS50181">
    <property type="entry name" value="FBOX"/>
    <property type="match status" value="1"/>
</dbReference>
<dbReference type="SUPFAM" id="SSF81383">
    <property type="entry name" value="F-box domain"/>
    <property type="match status" value="1"/>
</dbReference>
<name>W1P5B5_AMBTC</name>
<dbReference type="InterPro" id="IPR001810">
    <property type="entry name" value="F-box_dom"/>
</dbReference>
<feature type="domain" description="F-box" evidence="1">
    <location>
        <begin position="3"/>
        <end position="50"/>
    </location>
</feature>
<dbReference type="AlphaFoldDB" id="W1P5B5"/>
<accession>W1P5B5</accession>
<dbReference type="PANTHER" id="PTHR31672:SF12">
    <property type="entry name" value="F-BOX DOMAIN-CONTAINING PROTEIN"/>
    <property type="match status" value="1"/>
</dbReference>
<dbReference type="SMART" id="SM00256">
    <property type="entry name" value="FBOX"/>
    <property type="match status" value="1"/>
</dbReference>
<gene>
    <name evidence="2" type="ORF">AMTR_s00086p00038650</name>
</gene>
<dbReference type="Proteomes" id="UP000017836">
    <property type="component" value="Unassembled WGS sequence"/>
</dbReference>
<keyword evidence="3" id="KW-1185">Reference proteome</keyword>
<dbReference type="InterPro" id="IPR036047">
    <property type="entry name" value="F-box-like_dom_sf"/>
</dbReference>
<dbReference type="eggNOG" id="ENOG502QV69">
    <property type="taxonomic scope" value="Eukaryota"/>
</dbReference>
<reference evidence="3" key="1">
    <citation type="journal article" date="2013" name="Science">
        <title>The Amborella genome and the evolution of flowering plants.</title>
        <authorList>
            <consortium name="Amborella Genome Project"/>
        </authorList>
    </citation>
    <scope>NUCLEOTIDE SEQUENCE [LARGE SCALE GENOMIC DNA]</scope>
</reference>
<protein>
    <recommendedName>
        <fullName evidence="1">F-box domain-containing protein</fullName>
    </recommendedName>
</protein>
<proteinExistence type="predicted"/>
<sequence length="293" mass="33140">MEASLWSRLPEELLHLVLAHLSPQRFLKLRPTCRAFSNLILSPSFIYLHSPNRASLSFLLMSHPNHRTQLHLYEPISSQWRLLPFALSTHPIFSMAGLLCFFNGSCFLLCNPITKSSRLVPCPNLKFLFLTMIPGETPSSYRIFMVSGSLDCWLYDSTVTRWKKTWVFDEKAAMDLERSGGVFSNGLLVFSRSNPFSVTGFRLETREWEELAGDSPENHHFWPEDLVFSRLVTCEGRVFMRPMKLDLGSNLLEKGANMRKTCNGSSLSSLMPCSEGDGAQGVGLLLYLFAAVC</sequence>
<dbReference type="STRING" id="13333.W1P5B5"/>
<evidence type="ECO:0000259" key="1">
    <source>
        <dbReference type="PROSITE" id="PS50181"/>
    </source>
</evidence>
<dbReference type="PANTHER" id="PTHR31672">
    <property type="entry name" value="BNACNNG10540D PROTEIN"/>
    <property type="match status" value="1"/>
</dbReference>
<organism evidence="2 3">
    <name type="scientific">Amborella trichopoda</name>
    <dbReference type="NCBI Taxonomy" id="13333"/>
    <lineage>
        <taxon>Eukaryota</taxon>
        <taxon>Viridiplantae</taxon>
        <taxon>Streptophyta</taxon>
        <taxon>Embryophyta</taxon>
        <taxon>Tracheophyta</taxon>
        <taxon>Spermatophyta</taxon>
        <taxon>Magnoliopsida</taxon>
        <taxon>Amborellales</taxon>
        <taxon>Amborellaceae</taxon>
        <taxon>Amborella</taxon>
    </lineage>
</organism>
<dbReference type="Gene3D" id="1.20.1280.50">
    <property type="match status" value="1"/>
</dbReference>
<dbReference type="InterPro" id="IPR050796">
    <property type="entry name" value="SCF_F-box_component"/>
</dbReference>
<dbReference type="EMBL" id="KI394485">
    <property type="protein sequence ID" value="ERN02761.1"/>
    <property type="molecule type" value="Genomic_DNA"/>
</dbReference>
<evidence type="ECO:0000313" key="2">
    <source>
        <dbReference type="EMBL" id="ERN02761.1"/>
    </source>
</evidence>